<evidence type="ECO:0000256" key="2">
    <source>
        <dbReference type="ARBA" id="ARBA00022833"/>
    </source>
</evidence>
<dbReference type="Gene3D" id="3.40.50.720">
    <property type="entry name" value="NAD(P)-binding Rossmann-like Domain"/>
    <property type="match status" value="1"/>
</dbReference>
<dbReference type="PANTHER" id="PTHR43401:SF2">
    <property type="entry name" value="L-THREONINE 3-DEHYDROGENASE"/>
    <property type="match status" value="1"/>
</dbReference>
<name>A0A523QJP6_UNCAE</name>
<organism evidence="6 7">
    <name type="scientific">Aerophobetes bacterium</name>
    <dbReference type="NCBI Taxonomy" id="2030807"/>
    <lineage>
        <taxon>Bacteria</taxon>
        <taxon>Candidatus Aerophobota</taxon>
    </lineage>
</organism>
<evidence type="ECO:0000256" key="4">
    <source>
        <dbReference type="RuleBase" id="RU361277"/>
    </source>
</evidence>
<sequence>MRAVVKKSKGVGFISLEEVEKPRINPDEVLIKVKAAGVCGTDIHIYHDEHPYWPPVILGHEFSGEIVEVGTRAKSWKVGERVVSEASTRTCGVCELCRSGDYQMCPEKRAPGWGIDGAFTEYIKMPAVLLHRIPESVSFEEAALTEPTAVTVHALLERSLIEPEAFTVVQGCGPIGLLVAQLAKSMGASRVMITGVSQDVPLRLKLAKDLAIDYVVNVDEEDVVAKVKELTGGQGADLIVEASGKEKAINQSLEMIRRQGLINVLGITGKERINLGWDRAVFASITVSFSFSSNYLSWERALSMIAEGKIKVKPLITAEFPLEDWQNAFSQAEAGQAVKALLVP</sequence>
<evidence type="ECO:0000256" key="3">
    <source>
        <dbReference type="ARBA" id="ARBA00023002"/>
    </source>
</evidence>
<comment type="caution">
    <text evidence="6">The sequence shown here is derived from an EMBL/GenBank/DDBJ whole genome shotgun (WGS) entry which is preliminary data.</text>
</comment>
<evidence type="ECO:0000313" key="6">
    <source>
        <dbReference type="EMBL" id="TES85906.1"/>
    </source>
</evidence>
<dbReference type="Pfam" id="PF00107">
    <property type="entry name" value="ADH_zinc_N"/>
    <property type="match status" value="1"/>
</dbReference>
<dbReference type="InterPro" id="IPR011032">
    <property type="entry name" value="GroES-like_sf"/>
</dbReference>
<dbReference type="GO" id="GO:0016491">
    <property type="term" value="F:oxidoreductase activity"/>
    <property type="evidence" value="ECO:0007669"/>
    <property type="project" value="UniProtKB-KW"/>
</dbReference>
<dbReference type="Pfam" id="PF08240">
    <property type="entry name" value="ADH_N"/>
    <property type="match status" value="1"/>
</dbReference>
<dbReference type="PROSITE" id="PS00059">
    <property type="entry name" value="ADH_ZINC"/>
    <property type="match status" value="1"/>
</dbReference>
<keyword evidence="3" id="KW-0560">Oxidoreductase</keyword>
<dbReference type="InterPro" id="IPR020843">
    <property type="entry name" value="ER"/>
</dbReference>
<dbReference type="EMBL" id="SOKU01000155">
    <property type="protein sequence ID" value="TES85906.1"/>
    <property type="molecule type" value="Genomic_DNA"/>
</dbReference>
<dbReference type="GO" id="GO:0008270">
    <property type="term" value="F:zinc ion binding"/>
    <property type="evidence" value="ECO:0007669"/>
    <property type="project" value="InterPro"/>
</dbReference>
<evidence type="ECO:0000313" key="7">
    <source>
        <dbReference type="Proteomes" id="UP000320781"/>
    </source>
</evidence>
<dbReference type="Proteomes" id="UP000320781">
    <property type="component" value="Unassembled WGS sequence"/>
</dbReference>
<dbReference type="SUPFAM" id="SSF50129">
    <property type="entry name" value="GroES-like"/>
    <property type="match status" value="1"/>
</dbReference>
<comment type="similarity">
    <text evidence="4">Belongs to the zinc-containing alcohol dehydrogenase family.</text>
</comment>
<proteinExistence type="inferred from homology"/>
<keyword evidence="2 4" id="KW-0862">Zinc</keyword>
<dbReference type="InterPro" id="IPR036291">
    <property type="entry name" value="NAD(P)-bd_dom_sf"/>
</dbReference>
<protein>
    <recommendedName>
        <fullName evidence="5">Enoyl reductase (ER) domain-containing protein</fullName>
    </recommendedName>
</protein>
<accession>A0A523QJP6</accession>
<dbReference type="Gene3D" id="3.90.180.10">
    <property type="entry name" value="Medium-chain alcohol dehydrogenases, catalytic domain"/>
    <property type="match status" value="1"/>
</dbReference>
<evidence type="ECO:0000256" key="1">
    <source>
        <dbReference type="ARBA" id="ARBA00022723"/>
    </source>
</evidence>
<dbReference type="SUPFAM" id="SSF51735">
    <property type="entry name" value="NAD(P)-binding Rossmann-fold domains"/>
    <property type="match status" value="1"/>
</dbReference>
<dbReference type="AlphaFoldDB" id="A0A523QJP6"/>
<dbReference type="CDD" id="cd08258">
    <property type="entry name" value="Zn_ADH4"/>
    <property type="match status" value="1"/>
</dbReference>
<dbReference type="InterPro" id="IPR013149">
    <property type="entry name" value="ADH-like_C"/>
</dbReference>
<dbReference type="SMART" id="SM00829">
    <property type="entry name" value="PKS_ER"/>
    <property type="match status" value="1"/>
</dbReference>
<feature type="domain" description="Enoyl reductase (ER)" evidence="5">
    <location>
        <begin position="10"/>
        <end position="342"/>
    </location>
</feature>
<dbReference type="InterPro" id="IPR002328">
    <property type="entry name" value="ADH_Zn_CS"/>
</dbReference>
<dbReference type="PANTHER" id="PTHR43401">
    <property type="entry name" value="L-THREONINE 3-DEHYDROGENASE"/>
    <property type="match status" value="1"/>
</dbReference>
<reference evidence="6 7" key="1">
    <citation type="submission" date="2019-03" db="EMBL/GenBank/DDBJ databases">
        <title>Metabolic potential of uncultured bacteria and archaea associated with petroleum seepage in deep-sea sediments.</title>
        <authorList>
            <person name="Dong X."/>
            <person name="Hubert C."/>
        </authorList>
    </citation>
    <scope>NUCLEOTIDE SEQUENCE [LARGE SCALE GENOMIC DNA]</scope>
    <source>
        <strain evidence="6">E44_bin92</strain>
    </source>
</reference>
<keyword evidence="1 4" id="KW-0479">Metal-binding</keyword>
<evidence type="ECO:0000259" key="5">
    <source>
        <dbReference type="SMART" id="SM00829"/>
    </source>
</evidence>
<dbReference type="InterPro" id="IPR050129">
    <property type="entry name" value="Zn_alcohol_dh"/>
</dbReference>
<gene>
    <name evidence="6" type="ORF">E3J95_03315</name>
</gene>
<dbReference type="InterPro" id="IPR013154">
    <property type="entry name" value="ADH-like_N"/>
</dbReference>
<comment type="cofactor">
    <cofactor evidence="4">
        <name>Zn(2+)</name>
        <dbReference type="ChEBI" id="CHEBI:29105"/>
    </cofactor>
</comment>